<dbReference type="STRING" id="1670800.BSQ44_24210"/>
<protein>
    <submittedName>
        <fullName evidence="1">Uncharacterized protein</fullName>
    </submittedName>
</protein>
<reference evidence="2" key="1">
    <citation type="submission" date="2016-11" db="EMBL/GenBank/DDBJ databases">
        <title>Mesorhizobium oceanicum sp. nov., isolated from deep seawater in South China Sea.</title>
        <authorList>
            <person name="Fu G.-Y."/>
        </authorList>
    </citation>
    <scope>NUCLEOTIDE SEQUENCE [LARGE SCALE GENOMIC DNA]</scope>
    <source>
        <strain evidence="2">B7</strain>
    </source>
</reference>
<dbReference type="EMBL" id="CP018171">
    <property type="protein sequence ID" value="APH74125.1"/>
    <property type="molecule type" value="Genomic_DNA"/>
</dbReference>
<organism evidence="1 2">
    <name type="scientific">Aquibium oceanicum</name>
    <dbReference type="NCBI Taxonomy" id="1670800"/>
    <lineage>
        <taxon>Bacteria</taxon>
        <taxon>Pseudomonadati</taxon>
        <taxon>Pseudomonadota</taxon>
        <taxon>Alphaproteobacteria</taxon>
        <taxon>Hyphomicrobiales</taxon>
        <taxon>Phyllobacteriaceae</taxon>
        <taxon>Aquibium</taxon>
    </lineage>
</organism>
<keyword evidence="2" id="KW-1185">Reference proteome</keyword>
<gene>
    <name evidence="1" type="ORF">BSQ44_24210</name>
</gene>
<sequence>MSPPKVDVYWNTHKRCFSIRPRKPYAELSGFERSPRGRVFYNRGPFVLENSTFHVSQKVRERVMQNKREEVHATIRGTVSAITVTEPPLLGMRVRYNPYENAQFVTPSGRPILKANLAYFIGKEVFVV</sequence>
<name>A0A1L3SXU1_9HYPH</name>
<proteinExistence type="predicted"/>
<dbReference type="Pfam" id="PF25735">
    <property type="entry name" value="Phage_L5_gp82"/>
    <property type="match status" value="1"/>
</dbReference>
<dbReference type="InterPro" id="IPR058002">
    <property type="entry name" value="Gp82"/>
</dbReference>
<dbReference type="AlphaFoldDB" id="A0A1L3SXU1"/>
<evidence type="ECO:0000313" key="1">
    <source>
        <dbReference type="EMBL" id="APH74125.1"/>
    </source>
</evidence>
<evidence type="ECO:0000313" key="2">
    <source>
        <dbReference type="Proteomes" id="UP000182840"/>
    </source>
</evidence>
<dbReference type="OrthoDB" id="7998453at2"/>
<dbReference type="RefSeq" id="WP_072607587.1">
    <property type="nucleotide sequence ID" value="NZ_CP018171.1"/>
</dbReference>
<accession>A0A1L3SXU1</accession>
<dbReference type="KEGG" id="meso:BSQ44_24210"/>
<dbReference type="Proteomes" id="UP000182840">
    <property type="component" value="Chromosome"/>
</dbReference>